<comment type="subcellular location">
    <subcellularLocation>
        <location evidence="2">Cell membrane</location>
        <topology evidence="2">Multi-pass membrane protein</topology>
    </subcellularLocation>
</comment>
<protein>
    <recommendedName>
        <fullName evidence="7 18">Phosphatidate cytidylyltransferase</fullName>
        <ecNumber evidence="6 18">2.7.7.41</ecNumber>
    </recommendedName>
</protein>
<evidence type="ECO:0000256" key="13">
    <source>
        <dbReference type="ARBA" id="ARBA00022989"/>
    </source>
</evidence>
<evidence type="ECO:0000256" key="1">
    <source>
        <dbReference type="ARBA" id="ARBA00001698"/>
    </source>
</evidence>
<dbReference type="PANTHER" id="PTHR46382">
    <property type="entry name" value="PHOSPHATIDATE CYTIDYLYLTRANSFERASE"/>
    <property type="match status" value="1"/>
</dbReference>
<accession>A0A9Q4FYF1</accession>
<keyword evidence="15 19" id="KW-0472">Membrane</keyword>
<dbReference type="PROSITE" id="PS01315">
    <property type="entry name" value="CDS"/>
    <property type="match status" value="1"/>
</dbReference>
<feature type="transmembrane region" description="Helical" evidence="19">
    <location>
        <begin position="110"/>
        <end position="128"/>
    </location>
</feature>
<feature type="transmembrane region" description="Helical" evidence="19">
    <location>
        <begin position="6"/>
        <end position="34"/>
    </location>
</feature>
<feature type="transmembrane region" description="Helical" evidence="19">
    <location>
        <begin position="55"/>
        <end position="76"/>
    </location>
</feature>
<name>A0A9Q4FYF1_SALAG</name>
<dbReference type="EMBL" id="JABXYM010000001">
    <property type="protein sequence ID" value="MCR6096077.1"/>
    <property type="molecule type" value="Genomic_DNA"/>
</dbReference>
<evidence type="ECO:0000256" key="12">
    <source>
        <dbReference type="ARBA" id="ARBA00022695"/>
    </source>
</evidence>
<dbReference type="Proteomes" id="UP001057753">
    <property type="component" value="Unassembled WGS sequence"/>
</dbReference>
<evidence type="ECO:0000256" key="17">
    <source>
        <dbReference type="ARBA" id="ARBA00023264"/>
    </source>
</evidence>
<keyword evidence="21" id="KW-1185">Reference proteome</keyword>
<keyword evidence="11 18" id="KW-0812">Transmembrane</keyword>
<dbReference type="InterPro" id="IPR000374">
    <property type="entry name" value="PC_trans"/>
</dbReference>
<keyword evidence="14" id="KW-0443">Lipid metabolism</keyword>
<evidence type="ECO:0000256" key="11">
    <source>
        <dbReference type="ARBA" id="ARBA00022692"/>
    </source>
</evidence>
<evidence type="ECO:0000256" key="5">
    <source>
        <dbReference type="ARBA" id="ARBA00010185"/>
    </source>
</evidence>
<evidence type="ECO:0000256" key="2">
    <source>
        <dbReference type="ARBA" id="ARBA00004651"/>
    </source>
</evidence>
<dbReference type="PANTHER" id="PTHR46382:SF1">
    <property type="entry name" value="PHOSPHATIDATE CYTIDYLYLTRANSFERASE"/>
    <property type="match status" value="1"/>
</dbReference>
<organism evidence="20 21">
    <name type="scientific">Salipaludibacillus agaradhaerens</name>
    <name type="common">Bacillus agaradhaerens</name>
    <dbReference type="NCBI Taxonomy" id="76935"/>
    <lineage>
        <taxon>Bacteria</taxon>
        <taxon>Bacillati</taxon>
        <taxon>Bacillota</taxon>
        <taxon>Bacilli</taxon>
        <taxon>Bacillales</taxon>
        <taxon>Bacillaceae</taxon>
    </lineage>
</organism>
<evidence type="ECO:0000256" key="8">
    <source>
        <dbReference type="ARBA" id="ARBA00022475"/>
    </source>
</evidence>
<evidence type="ECO:0000256" key="4">
    <source>
        <dbReference type="ARBA" id="ARBA00005189"/>
    </source>
</evidence>
<dbReference type="RefSeq" id="WP_078576386.1">
    <property type="nucleotide sequence ID" value="NZ_JABXYM010000001.1"/>
</dbReference>
<feature type="transmembrane region" description="Helical" evidence="19">
    <location>
        <begin position="176"/>
        <end position="195"/>
    </location>
</feature>
<feature type="transmembrane region" description="Helical" evidence="19">
    <location>
        <begin position="134"/>
        <end position="155"/>
    </location>
</feature>
<evidence type="ECO:0000256" key="6">
    <source>
        <dbReference type="ARBA" id="ARBA00012487"/>
    </source>
</evidence>
<evidence type="ECO:0000256" key="16">
    <source>
        <dbReference type="ARBA" id="ARBA00023209"/>
    </source>
</evidence>
<reference evidence="20" key="1">
    <citation type="submission" date="2020-06" db="EMBL/GenBank/DDBJ databases">
        <title>Insight into the genomes of haloalkaliphilic bacilli from Kenyan soda lakes.</title>
        <authorList>
            <person name="Mwirichia R."/>
            <person name="Villamizar G.C."/>
            <person name="Poehlein A."/>
            <person name="Mugweru J."/>
            <person name="Kipnyargis A."/>
            <person name="Kiplimo D."/>
            <person name="Orwa P."/>
            <person name="Daniel R."/>
        </authorList>
    </citation>
    <scope>NUCLEOTIDE SEQUENCE</scope>
    <source>
        <strain evidence="20">B1096_S55</strain>
    </source>
</reference>
<evidence type="ECO:0000313" key="20">
    <source>
        <dbReference type="EMBL" id="MCR6096077.1"/>
    </source>
</evidence>
<comment type="similarity">
    <text evidence="5 18">Belongs to the CDS family.</text>
</comment>
<sequence length="264" mass="29604">MKQRVITGVIAGAAFVTLIILGNLPFTLVMIALATIGMWELLRMKRIHPLSIRGIAGMLFMWLLLIPENVIGVFDWVHLERLELFLLLIIVLLALTVITKNRFTFDEAGFVVLASVYVGFGFHYFMHARFLENGLAMIFFILIIVWSTDSGAYFAGRRFGKHKLWPEISPKKTIEGSMGGTLLALLIGSIYTVFFPVFSTWMTTVLFMIVVSLAGQLGDLVESAFKRHYAVKDSGHVLPGHGGILDRFDSLIFVMPIIYLLGFL</sequence>
<dbReference type="GO" id="GO:0016024">
    <property type="term" value="P:CDP-diacylglycerol biosynthetic process"/>
    <property type="evidence" value="ECO:0007669"/>
    <property type="project" value="TreeGrafter"/>
</dbReference>
<keyword evidence="17" id="KW-1208">Phospholipid metabolism</keyword>
<evidence type="ECO:0000256" key="7">
    <source>
        <dbReference type="ARBA" id="ARBA00019373"/>
    </source>
</evidence>
<keyword evidence="10 18" id="KW-0808">Transferase</keyword>
<dbReference type="EC" id="2.7.7.41" evidence="6 18"/>
<keyword evidence="13 19" id="KW-1133">Transmembrane helix</keyword>
<evidence type="ECO:0000313" key="21">
    <source>
        <dbReference type="Proteomes" id="UP001057753"/>
    </source>
</evidence>
<keyword evidence="12 18" id="KW-0548">Nucleotidyltransferase</keyword>
<comment type="catalytic activity">
    <reaction evidence="1 18">
        <text>a 1,2-diacyl-sn-glycero-3-phosphate + CTP + H(+) = a CDP-1,2-diacyl-sn-glycerol + diphosphate</text>
        <dbReference type="Rhea" id="RHEA:16229"/>
        <dbReference type="ChEBI" id="CHEBI:15378"/>
        <dbReference type="ChEBI" id="CHEBI:33019"/>
        <dbReference type="ChEBI" id="CHEBI:37563"/>
        <dbReference type="ChEBI" id="CHEBI:58332"/>
        <dbReference type="ChEBI" id="CHEBI:58608"/>
        <dbReference type="EC" id="2.7.7.41"/>
    </reaction>
</comment>
<comment type="pathway">
    <text evidence="4">Lipid metabolism.</text>
</comment>
<evidence type="ECO:0000256" key="15">
    <source>
        <dbReference type="ARBA" id="ARBA00023136"/>
    </source>
</evidence>
<evidence type="ECO:0000256" key="18">
    <source>
        <dbReference type="RuleBase" id="RU003938"/>
    </source>
</evidence>
<dbReference type="OrthoDB" id="9799199at2"/>
<keyword evidence="16" id="KW-0594">Phospholipid biosynthesis</keyword>
<dbReference type="Pfam" id="PF01148">
    <property type="entry name" value="CTP_transf_1"/>
    <property type="match status" value="1"/>
</dbReference>
<evidence type="ECO:0000256" key="19">
    <source>
        <dbReference type="SAM" id="Phobius"/>
    </source>
</evidence>
<dbReference type="GO" id="GO:0004605">
    <property type="term" value="F:phosphatidate cytidylyltransferase activity"/>
    <property type="evidence" value="ECO:0007669"/>
    <property type="project" value="UniProtKB-EC"/>
</dbReference>
<comment type="pathway">
    <text evidence="3 18">Phospholipid metabolism; CDP-diacylglycerol biosynthesis; CDP-diacylglycerol from sn-glycerol 3-phosphate: step 3/3.</text>
</comment>
<dbReference type="GO" id="GO:0005886">
    <property type="term" value="C:plasma membrane"/>
    <property type="evidence" value="ECO:0007669"/>
    <property type="project" value="UniProtKB-SubCell"/>
</dbReference>
<evidence type="ECO:0000256" key="3">
    <source>
        <dbReference type="ARBA" id="ARBA00005119"/>
    </source>
</evidence>
<evidence type="ECO:0000256" key="14">
    <source>
        <dbReference type="ARBA" id="ARBA00023098"/>
    </source>
</evidence>
<keyword evidence="8" id="KW-1003">Cell membrane</keyword>
<evidence type="ECO:0000256" key="10">
    <source>
        <dbReference type="ARBA" id="ARBA00022679"/>
    </source>
</evidence>
<proteinExistence type="inferred from homology"/>
<feature type="transmembrane region" description="Helical" evidence="19">
    <location>
        <begin position="82"/>
        <end position="98"/>
    </location>
</feature>
<dbReference type="AlphaFoldDB" id="A0A9Q4FYF1"/>
<keyword evidence="9" id="KW-0444">Lipid biosynthesis</keyword>
<evidence type="ECO:0000256" key="9">
    <source>
        <dbReference type="ARBA" id="ARBA00022516"/>
    </source>
</evidence>
<gene>
    <name evidence="20" type="ORF">HXA33_05910</name>
</gene>
<comment type="caution">
    <text evidence="20">The sequence shown here is derived from an EMBL/GenBank/DDBJ whole genome shotgun (WGS) entry which is preliminary data.</text>
</comment>